<sequence>MVLYTDRRDGRSYKKAVEKVEFNRARSMRKSKRDLSKKIRRYQGFIPDGNAYRKLFGGFFYYDWIYDMRFDNPDKLLEKDIITYGYNGENYLSK</sequence>
<name>A0A3A4ZAX7_UNCKA</name>
<evidence type="ECO:0000313" key="2">
    <source>
        <dbReference type="Proteomes" id="UP000265540"/>
    </source>
</evidence>
<organism evidence="1 2">
    <name type="scientific">candidate division WWE3 bacterium</name>
    <dbReference type="NCBI Taxonomy" id="2053526"/>
    <lineage>
        <taxon>Bacteria</taxon>
        <taxon>Katanobacteria</taxon>
    </lineage>
</organism>
<protein>
    <submittedName>
        <fullName evidence="1">Uncharacterized protein</fullName>
    </submittedName>
</protein>
<dbReference type="AlphaFoldDB" id="A0A3A4ZAX7"/>
<dbReference type="Proteomes" id="UP000265540">
    <property type="component" value="Unassembled WGS sequence"/>
</dbReference>
<dbReference type="EMBL" id="QZJF01000021">
    <property type="protein sequence ID" value="RJR26465.1"/>
    <property type="molecule type" value="Genomic_DNA"/>
</dbReference>
<evidence type="ECO:0000313" key="1">
    <source>
        <dbReference type="EMBL" id="RJR26465.1"/>
    </source>
</evidence>
<comment type="caution">
    <text evidence="1">The sequence shown here is derived from an EMBL/GenBank/DDBJ whole genome shotgun (WGS) entry which is preliminary data.</text>
</comment>
<reference evidence="1 2" key="1">
    <citation type="journal article" date="2017" name="ISME J.">
        <title>Energy and carbon metabolisms in a deep terrestrial subsurface fluid microbial community.</title>
        <authorList>
            <person name="Momper L."/>
            <person name="Jungbluth S.P."/>
            <person name="Lee M.D."/>
            <person name="Amend J.P."/>
        </authorList>
    </citation>
    <scope>NUCLEOTIDE SEQUENCE [LARGE SCALE GENOMIC DNA]</scope>
    <source>
        <strain evidence="1">SURF_46</strain>
    </source>
</reference>
<gene>
    <name evidence="1" type="ORF">C4561_04915</name>
</gene>
<proteinExistence type="predicted"/>
<accession>A0A3A4ZAX7</accession>